<accession>A0ABY5LCB2</accession>
<dbReference type="Proteomes" id="UP001058533">
    <property type="component" value="Chromosome"/>
</dbReference>
<reference evidence="2" key="1">
    <citation type="submission" date="2022-07" db="EMBL/GenBank/DDBJ databases">
        <title>Sphingomonas sp. nov., a novel bacterium isolated from the north slope of the Mount Everest.</title>
        <authorList>
            <person name="Cui X."/>
            <person name="Liu Y."/>
        </authorList>
    </citation>
    <scope>NUCLEOTIDE SEQUENCE</scope>
    <source>
        <strain evidence="2">S5-59</strain>
    </source>
</reference>
<evidence type="ECO:0000313" key="3">
    <source>
        <dbReference type="Proteomes" id="UP001058533"/>
    </source>
</evidence>
<sequence length="759" mass="79949">MNGGSTIIGLRAERDPAPEESVLPLDHESIYVEEGAGEPAVRDTRLPAIVAGVALFGWCAFAAWLLFDGVAVALPPVALVQLIAALCVPPALIAILYLLSTRNGRAEARRFGATAHAMRVEAATLEVRIAALSDRIEGNRSALGEQAHAMIAAGEEVSERLQHISNLVVRDVASVHAAARTLGESSDTAGKRLAVLIATMPRANGELHSMAEVLDRLGLAAGEQVSALDAQLGALAERGRVADEVTGSAAQRLAAHIARMEATSESAGARLEAVTADTSAAVDAVLDRAAQAIDEARRGIAAQGEAMMAMLTTNQATLDRVGREGMETLAARLATVEEAIGRIATVLDRERDHADLLFDTLDTNVAGATAQLDLLHETGVRRAGSLAQSVAAVTVGLDAMRDSMQAGDAVAAATIERAEGLLTALDAAVREIDETLPQALVRLDARVGESRAIVGAAKPELLALVNAAESTHDAIDAINTTVGAQRDTLVALSAALVEALGTGSERIDGIQHAIESTIAQTRDFADDAAPRLVEALVRIRETAGAATEHARTSLASVIPEAATRLETASVQALARAIDDAVTRQLGLLGQAADEAVRAANRASAQVGEQMASIVEATARIDHRIEEARSERETADRDSFGRRVSLLIEALNSASIDIARALSSDVSDTAWSAYLKGDRGVFTRRAVKLIEPGQLREIANLYDSDDDFRDQVNRYIHDFEAMLRQVLAHRDGSPLGVTLLSSDAGKLYVALAQAIERLRA</sequence>
<dbReference type="EMBL" id="CP101740">
    <property type="protein sequence ID" value="UUL83313.1"/>
    <property type="molecule type" value="Genomic_DNA"/>
</dbReference>
<name>A0ABY5LCB2_9SPHN</name>
<feature type="transmembrane region" description="Helical" evidence="1">
    <location>
        <begin position="46"/>
        <end position="67"/>
    </location>
</feature>
<keyword evidence="3" id="KW-1185">Reference proteome</keyword>
<feature type="transmembrane region" description="Helical" evidence="1">
    <location>
        <begin position="79"/>
        <end position="100"/>
    </location>
</feature>
<protein>
    <recommendedName>
        <fullName evidence="4">ATPase</fullName>
    </recommendedName>
</protein>
<evidence type="ECO:0000313" key="2">
    <source>
        <dbReference type="EMBL" id="UUL83313.1"/>
    </source>
</evidence>
<evidence type="ECO:0000256" key="1">
    <source>
        <dbReference type="SAM" id="Phobius"/>
    </source>
</evidence>
<gene>
    <name evidence="2" type="ORF">NMP03_03520</name>
</gene>
<dbReference type="RefSeq" id="WP_256507154.1">
    <property type="nucleotide sequence ID" value="NZ_CP101740.1"/>
</dbReference>
<proteinExistence type="predicted"/>
<keyword evidence="1" id="KW-0472">Membrane</keyword>
<organism evidence="2 3">
    <name type="scientific">Sphingomonas qomolangmaensis</name>
    <dbReference type="NCBI Taxonomy" id="2918765"/>
    <lineage>
        <taxon>Bacteria</taxon>
        <taxon>Pseudomonadati</taxon>
        <taxon>Pseudomonadota</taxon>
        <taxon>Alphaproteobacteria</taxon>
        <taxon>Sphingomonadales</taxon>
        <taxon>Sphingomonadaceae</taxon>
        <taxon>Sphingomonas</taxon>
    </lineage>
</organism>
<keyword evidence="1" id="KW-1133">Transmembrane helix</keyword>
<keyword evidence="1" id="KW-0812">Transmembrane</keyword>
<evidence type="ECO:0008006" key="4">
    <source>
        <dbReference type="Google" id="ProtNLM"/>
    </source>
</evidence>